<reference evidence="10 11" key="1">
    <citation type="journal article" date="2010" name="Appl. Environ. Microbiol.">
        <title>The genome sequence of the crenarchaeon Acidilobus saccharovorans supports a new order, Acidilobales, and suggests an important ecological role in terrestrial acidic hot springs.</title>
        <authorList>
            <person name="Mardanov A.V."/>
            <person name="Svetlitchnyi V.A."/>
            <person name="Beletsky A.V."/>
            <person name="Prokofeva M.I."/>
            <person name="Bonch-Osmolovskaya E.A."/>
            <person name="Ravin N.V."/>
            <person name="Skryabin K.G."/>
        </authorList>
    </citation>
    <scope>NUCLEOTIDE SEQUENCE [LARGE SCALE GENOMIC DNA]</scope>
    <source>
        <strain evidence="11">DSM 16705 / JCM 18335 / VKM B-2471 / 345-15</strain>
    </source>
</reference>
<evidence type="ECO:0000256" key="1">
    <source>
        <dbReference type="ARBA" id="ARBA00022723"/>
    </source>
</evidence>
<dbReference type="GO" id="GO:0140663">
    <property type="term" value="F:ATP-dependent FeS chaperone activity"/>
    <property type="evidence" value="ECO:0007669"/>
    <property type="project" value="InterPro"/>
</dbReference>
<comment type="function">
    <text evidence="6 8">Binds and transfers iron-sulfur (Fe-S) clusters to target apoproteins. Can hydrolyze ATP.</text>
</comment>
<comment type="caution">
    <text evidence="8">Lacks conserved residue(s) required for the propagation of feature annotation.</text>
</comment>
<dbReference type="Pfam" id="PF10609">
    <property type="entry name" value="ParA"/>
    <property type="match status" value="1"/>
</dbReference>
<keyword evidence="1 8" id="KW-0479">Metal-binding</keyword>
<organism evidence="10 11">
    <name type="scientific">Acidilobus saccharovorans (strain DSM 16705 / JCM 18335 / VKM B-2471 / 345-15)</name>
    <dbReference type="NCBI Taxonomy" id="666510"/>
    <lineage>
        <taxon>Archaea</taxon>
        <taxon>Thermoproteota</taxon>
        <taxon>Thermoprotei</taxon>
        <taxon>Acidilobales</taxon>
        <taxon>Acidilobaceae</taxon>
        <taxon>Acidilobus</taxon>
    </lineage>
</organism>
<name>D9Q200_ACIS3</name>
<protein>
    <recommendedName>
        <fullName evidence="7 8">Iron-sulfur cluster carrier protein</fullName>
    </recommendedName>
</protein>
<accession>D9Q200</accession>
<keyword evidence="5 8" id="KW-0411">Iron-sulfur</keyword>
<evidence type="ECO:0000256" key="5">
    <source>
        <dbReference type="ARBA" id="ARBA00023014"/>
    </source>
</evidence>
<dbReference type="Gene3D" id="3.40.50.300">
    <property type="entry name" value="P-loop containing nucleotide triphosphate hydrolases"/>
    <property type="match status" value="1"/>
</dbReference>
<dbReference type="HOGENOM" id="CLU_024839_0_1_2"/>
<sequence>MAESPDEGEKKGLRMSLPQKSSPSAAPGGGQSYREIAERMKQVQEEQRLVVKRMKEIPYKVAILSSKGGVGKSFVTANLAMALATMGKVVGVLDADFHGPSMPMMLGLRNVRGLLAREDGSIVPAVNVYGVRLVSVGLMLPSDDAPVIWRGSIKTTAIRQLLAYTDWEGAQYLLIDLPPGTGDEQLTIAQTIPGLTGFLLVTIPSEVSKIVVKKAAAFAEKLNVPLLGIVENMSYFKCPDGSIQYIFGKGAAEEIAKEYNIPFLGQIPLDPHIREANDNGEPFFLEYPDSEAAKSFLDIAKKFIDVVEKGNRTQAQSS</sequence>
<evidence type="ECO:0000256" key="4">
    <source>
        <dbReference type="ARBA" id="ARBA00023004"/>
    </source>
</evidence>
<comment type="subunit">
    <text evidence="8">Homodimer.</text>
</comment>
<evidence type="ECO:0000256" key="7">
    <source>
        <dbReference type="ARBA" id="ARBA00074706"/>
    </source>
</evidence>
<feature type="region of interest" description="Disordered" evidence="9">
    <location>
        <begin position="1"/>
        <end position="31"/>
    </location>
</feature>
<dbReference type="FunCoup" id="D9Q200">
    <property type="interactions" value="95"/>
</dbReference>
<keyword evidence="2 8" id="KW-0547">Nucleotide-binding</keyword>
<keyword evidence="3 8" id="KW-0067">ATP-binding</keyword>
<dbReference type="HAMAP" id="MF_02040">
    <property type="entry name" value="Mrp_NBP35"/>
    <property type="match status" value="1"/>
</dbReference>
<keyword evidence="4 8" id="KW-0408">Iron</keyword>
<dbReference type="InterPro" id="IPR019591">
    <property type="entry name" value="Mrp/NBP35_ATP-bd"/>
</dbReference>
<evidence type="ECO:0000256" key="9">
    <source>
        <dbReference type="SAM" id="MobiDB-lite"/>
    </source>
</evidence>
<evidence type="ECO:0000256" key="3">
    <source>
        <dbReference type="ARBA" id="ARBA00022840"/>
    </source>
</evidence>
<evidence type="ECO:0000256" key="6">
    <source>
        <dbReference type="ARBA" id="ARBA00058094"/>
    </source>
</evidence>
<dbReference type="InterPro" id="IPR027417">
    <property type="entry name" value="P-loop_NTPase"/>
</dbReference>
<keyword evidence="8" id="KW-0378">Hydrolase</keyword>
<dbReference type="STRING" id="666510.ASAC_0933"/>
<dbReference type="GO" id="GO:0005524">
    <property type="term" value="F:ATP binding"/>
    <property type="evidence" value="ECO:0007669"/>
    <property type="project" value="UniProtKB-UniRule"/>
</dbReference>
<dbReference type="InterPro" id="IPR044304">
    <property type="entry name" value="NUBPL-like"/>
</dbReference>
<comment type="similarity">
    <text evidence="8">Belongs to the Mrp/NBP35 ATP-binding proteins family.</text>
</comment>
<dbReference type="Proteomes" id="UP000000346">
    <property type="component" value="Chromosome"/>
</dbReference>
<dbReference type="KEGG" id="asc:ASAC_0933"/>
<dbReference type="InterPro" id="IPR033756">
    <property type="entry name" value="YlxH/NBP35"/>
</dbReference>
<evidence type="ECO:0000256" key="8">
    <source>
        <dbReference type="HAMAP-Rule" id="MF_02040"/>
    </source>
</evidence>
<dbReference type="GO" id="GO:0046872">
    <property type="term" value="F:metal ion binding"/>
    <property type="evidence" value="ECO:0007669"/>
    <property type="project" value="UniProtKB-KW"/>
</dbReference>
<evidence type="ECO:0000256" key="2">
    <source>
        <dbReference type="ARBA" id="ARBA00022741"/>
    </source>
</evidence>
<gene>
    <name evidence="10" type="ordered locus">ASAC_0933</name>
</gene>
<proteinExistence type="inferred from homology"/>
<dbReference type="PANTHER" id="PTHR42961:SF2">
    <property type="entry name" value="IRON-SULFUR PROTEIN NUBPL"/>
    <property type="match status" value="1"/>
</dbReference>
<dbReference type="CDD" id="cd02037">
    <property type="entry name" value="Mrp_NBP35"/>
    <property type="match status" value="1"/>
</dbReference>
<dbReference type="SUPFAM" id="SSF52540">
    <property type="entry name" value="P-loop containing nucleoside triphosphate hydrolases"/>
    <property type="match status" value="1"/>
</dbReference>
<evidence type="ECO:0000313" key="11">
    <source>
        <dbReference type="Proteomes" id="UP000000346"/>
    </source>
</evidence>
<dbReference type="GO" id="GO:0016226">
    <property type="term" value="P:iron-sulfur cluster assembly"/>
    <property type="evidence" value="ECO:0007669"/>
    <property type="project" value="InterPro"/>
</dbReference>
<dbReference type="GO" id="GO:0016887">
    <property type="term" value="F:ATP hydrolysis activity"/>
    <property type="evidence" value="ECO:0007669"/>
    <property type="project" value="UniProtKB-UniRule"/>
</dbReference>
<dbReference type="GO" id="GO:0051539">
    <property type="term" value="F:4 iron, 4 sulfur cluster binding"/>
    <property type="evidence" value="ECO:0007669"/>
    <property type="project" value="TreeGrafter"/>
</dbReference>
<keyword evidence="11" id="KW-1185">Reference proteome</keyword>
<dbReference type="EMBL" id="CP001742">
    <property type="protein sequence ID" value="ADL19338.1"/>
    <property type="molecule type" value="Genomic_DNA"/>
</dbReference>
<dbReference type="AlphaFoldDB" id="D9Q200"/>
<dbReference type="InParanoid" id="D9Q200"/>
<dbReference type="PANTHER" id="PTHR42961">
    <property type="entry name" value="IRON-SULFUR PROTEIN NUBPL"/>
    <property type="match status" value="1"/>
</dbReference>
<dbReference type="FunFam" id="3.40.50.300:FF:001119">
    <property type="entry name" value="Iron-sulfur cluster carrier protein"/>
    <property type="match status" value="1"/>
</dbReference>
<dbReference type="eggNOG" id="arCOG00585">
    <property type="taxonomic scope" value="Archaea"/>
</dbReference>
<evidence type="ECO:0000313" key="10">
    <source>
        <dbReference type="EMBL" id="ADL19338.1"/>
    </source>
</evidence>